<dbReference type="Gramene" id="ONK72840">
    <property type="protein sequence ID" value="ONK72840"/>
    <property type="gene ID" value="A4U43_C04F23800"/>
</dbReference>
<protein>
    <submittedName>
        <fullName evidence="2">Uncharacterized protein</fullName>
    </submittedName>
</protein>
<name>A0A5P1F8K3_ASPOF</name>
<dbReference type="AlphaFoldDB" id="A0A5P1F8K3"/>
<gene>
    <name evidence="2" type="ORF">A4U43_C04F23800</name>
</gene>
<dbReference type="Proteomes" id="UP000243459">
    <property type="component" value="Chromosome 4"/>
</dbReference>
<keyword evidence="3" id="KW-1185">Reference proteome</keyword>
<proteinExistence type="predicted"/>
<organism evidence="2 3">
    <name type="scientific">Asparagus officinalis</name>
    <name type="common">Garden asparagus</name>
    <dbReference type="NCBI Taxonomy" id="4686"/>
    <lineage>
        <taxon>Eukaryota</taxon>
        <taxon>Viridiplantae</taxon>
        <taxon>Streptophyta</taxon>
        <taxon>Embryophyta</taxon>
        <taxon>Tracheophyta</taxon>
        <taxon>Spermatophyta</taxon>
        <taxon>Magnoliopsida</taxon>
        <taxon>Liliopsida</taxon>
        <taxon>Asparagales</taxon>
        <taxon>Asparagaceae</taxon>
        <taxon>Asparagoideae</taxon>
        <taxon>Asparagus</taxon>
    </lineage>
</organism>
<feature type="region of interest" description="Disordered" evidence="1">
    <location>
        <begin position="107"/>
        <end position="166"/>
    </location>
</feature>
<reference evidence="3" key="1">
    <citation type="journal article" date="2017" name="Nat. Commun.">
        <title>The asparagus genome sheds light on the origin and evolution of a young Y chromosome.</title>
        <authorList>
            <person name="Harkess A."/>
            <person name="Zhou J."/>
            <person name="Xu C."/>
            <person name="Bowers J.E."/>
            <person name="Van der Hulst R."/>
            <person name="Ayyampalayam S."/>
            <person name="Mercati F."/>
            <person name="Riccardi P."/>
            <person name="McKain M.R."/>
            <person name="Kakrana A."/>
            <person name="Tang H."/>
            <person name="Ray J."/>
            <person name="Groenendijk J."/>
            <person name="Arikit S."/>
            <person name="Mathioni S.M."/>
            <person name="Nakano M."/>
            <person name="Shan H."/>
            <person name="Telgmann-Rauber A."/>
            <person name="Kanno A."/>
            <person name="Yue Z."/>
            <person name="Chen H."/>
            <person name="Li W."/>
            <person name="Chen Y."/>
            <person name="Xu X."/>
            <person name="Zhang Y."/>
            <person name="Luo S."/>
            <person name="Chen H."/>
            <person name="Gao J."/>
            <person name="Mao Z."/>
            <person name="Pires J.C."/>
            <person name="Luo M."/>
            <person name="Kudrna D."/>
            <person name="Wing R.A."/>
            <person name="Meyers B.C."/>
            <person name="Yi K."/>
            <person name="Kong H."/>
            <person name="Lavrijsen P."/>
            <person name="Sunseri F."/>
            <person name="Falavigna A."/>
            <person name="Ye Y."/>
            <person name="Leebens-Mack J.H."/>
            <person name="Chen G."/>
        </authorList>
    </citation>
    <scope>NUCLEOTIDE SEQUENCE [LARGE SCALE GENOMIC DNA]</scope>
    <source>
        <strain evidence="3">cv. DH0086</strain>
    </source>
</reference>
<dbReference type="EMBL" id="CM007384">
    <property type="protein sequence ID" value="ONK72840.1"/>
    <property type="molecule type" value="Genomic_DNA"/>
</dbReference>
<accession>A0A5P1F8K3</accession>
<evidence type="ECO:0000256" key="1">
    <source>
        <dbReference type="SAM" id="MobiDB-lite"/>
    </source>
</evidence>
<sequence length="166" mass="17827">MEAEEDLVLAARGLVWWWKEDKRDSATSSRRKGRGPERRWADSAATAAGVGRRRLRAWALAEDGASNSTVTTTIALLMAEAGGGERGERERYVRWGLLEHGTRHVGFSRSEPAGVRPGPGRGRRVSTLGATSGPGRARNECQNKGMLDSMFAAGPPAGRPSNVTTG</sequence>
<feature type="region of interest" description="Disordered" evidence="1">
    <location>
        <begin position="22"/>
        <end position="46"/>
    </location>
</feature>
<evidence type="ECO:0000313" key="2">
    <source>
        <dbReference type="EMBL" id="ONK72840.1"/>
    </source>
</evidence>
<evidence type="ECO:0000313" key="3">
    <source>
        <dbReference type="Proteomes" id="UP000243459"/>
    </source>
</evidence>